<dbReference type="SUPFAM" id="SSF54695">
    <property type="entry name" value="POZ domain"/>
    <property type="match status" value="1"/>
</dbReference>
<proteinExistence type="predicted"/>
<gene>
    <name evidence="5" type="ORF">RCL2_002298700</name>
    <name evidence="4" type="ORF">RclHR1_08780005</name>
</gene>
<dbReference type="Proteomes" id="UP000615446">
    <property type="component" value="Unassembled WGS sequence"/>
</dbReference>
<feature type="domain" description="BTB" evidence="2">
    <location>
        <begin position="24"/>
        <end position="97"/>
    </location>
</feature>
<dbReference type="Gene3D" id="3.30.710.10">
    <property type="entry name" value="Potassium Channel Kv1.1, Chain A"/>
    <property type="match status" value="1"/>
</dbReference>
<evidence type="ECO:0000313" key="6">
    <source>
        <dbReference type="Proteomes" id="UP000247702"/>
    </source>
</evidence>
<dbReference type="InterPro" id="IPR051481">
    <property type="entry name" value="BTB-POZ/Galectin-3-binding"/>
</dbReference>
<comment type="caution">
    <text evidence="4">The sequence shown here is derived from an EMBL/GenBank/DDBJ whole genome shotgun (WGS) entry which is preliminary data.</text>
</comment>
<dbReference type="InterPro" id="IPR011333">
    <property type="entry name" value="SKP1/BTB/POZ_sf"/>
</dbReference>
<feature type="region of interest" description="Disordered" evidence="1">
    <location>
        <begin position="321"/>
        <end position="366"/>
    </location>
</feature>
<dbReference type="PANTHER" id="PTHR24410:SF23">
    <property type="entry name" value="BTB DOMAIN-CONTAINING PROTEIN-RELATED"/>
    <property type="match status" value="1"/>
</dbReference>
<dbReference type="Proteomes" id="UP000247702">
    <property type="component" value="Unassembled WGS sequence"/>
</dbReference>
<dbReference type="PANTHER" id="PTHR24410">
    <property type="entry name" value="HL07962P-RELATED"/>
    <property type="match status" value="1"/>
</dbReference>
<feature type="compositionally biased region" description="Polar residues" evidence="1">
    <location>
        <begin position="280"/>
        <end position="298"/>
    </location>
</feature>
<dbReference type="Pfam" id="PF00651">
    <property type="entry name" value="BTB"/>
    <property type="match status" value="1"/>
</dbReference>
<accession>A0A2Z6S296</accession>
<dbReference type="EMBL" id="BEXD01004290">
    <property type="protein sequence ID" value="GBC09334.1"/>
    <property type="molecule type" value="Genomic_DNA"/>
</dbReference>
<dbReference type="OrthoDB" id="45365at2759"/>
<dbReference type="SMART" id="SM00225">
    <property type="entry name" value="BTB"/>
    <property type="match status" value="1"/>
</dbReference>
<dbReference type="CDD" id="cd18186">
    <property type="entry name" value="BTB_POZ_ZBTB_KLHL-like"/>
    <property type="match status" value="1"/>
</dbReference>
<feature type="compositionally biased region" description="Basic and acidic residues" evidence="1">
    <location>
        <begin position="463"/>
        <end position="476"/>
    </location>
</feature>
<name>A0A2Z6S296_9GLOM</name>
<feature type="region of interest" description="Disordered" evidence="1">
    <location>
        <begin position="453"/>
        <end position="494"/>
    </location>
</feature>
<feature type="compositionally biased region" description="Acidic residues" evidence="1">
    <location>
        <begin position="477"/>
        <end position="491"/>
    </location>
</feature>
<dbReference type="PROSITE" id="PS51886">
    <property type="entry name" value="TLDC"/>
    <property type="match status" value="1"/>
</dbReference>
<feature type="region of interest" description="Disordered" evidence="1">
    <location>
        <begin position="280"/>
        <end position="301"/>
    </location>
</feature>
<feature type="compositionally biased region" description="Basic and acidic residues" evidence="1">
    <location>
        <begin position="351"/>
        <end position="366"/>
    </location>
</feature>
<feature type="domain" description="TLDc" evidence="3">
    <location>
        <begin position="385"/>
        <end position="585"/>
    </location>
</feature>
<reference evidence="4 6" key="1">
    <citation type="submission" date="2017-11" db="EMBL/GenBank/DDBJ databases">
        <title>The genome of Rhizophagus clarus HR1 reveals common genetic basis of auxotrophy among arbuscular mycorrhizal fungi.</title>
        <authorList>
            <person name="Kobayashi Y."/>
        </authorList>
    </citation>
    <scope>NUCLEOTIDE SEQUENCE [LARGE SCALE GENOMIC DNA]</scope>
    <source>
        <strain evidence="4 6">HR1</strain>
    </source>
</reference>
<evidence type="ECO:0000259" key="3">
    <source>
        <dbReference type="PROSITE" id="PS51886"/>
    </source>
</evidence>
<dbReference type="Gene3D" id="1.25.40.420">
    <property type="match status" value="1"/>
</dbReference>
<dbReference type="InterPro" id="IPR000210">
    <property type="entry name" value="BTB/POZ_dom"/>
</dbReference>
<dbReference type="EMBL" id="BLAL01000250">
    <property type="protein sequence ID" value="GES96355.1"/>
    <property type="molecule type" value="Genomic_DNA"/>
</dbReference>
<evidence type="ECO:0000313" key="5">
    <source>
        <dbReference type="EMBL" id="GES96355.1"/>
    </source>
</evidence>
<evidence type="ECO:0000256" key="1">
    <source>
        <dbReference type="SAM" id="MobiDB-lite"/>
    </source>
</evidence>
<keyword evidence="6" id="KW-1185">Reference proteome</keyword>
<protein>
    <submittedName>
        <fullName evidence="5">BTB/POZ protein</fullName>
    </submittedName>
</protein>
<feature type="compositionally biased region" description="Low complexity" evidence="1">
    <location>
        <begin position="321"/>
        <end position="334"/>
    </location>
</feature>
<sequence length="588" mass="68164">MEDVKFLTKLSQNLLEILSDDEFCDVNIEVGNESQVKIFRAHMVILNYRSPYLRRLLSKNKKKNDEDLSHILIPNIQPDMFQILLKYIYGGALSLKEYDISSIVKILITANELAIQELITHIQSFLIENNASWIKDNFNLIYQISFESDSFIELQKFCTSLLAPEKIYNTLNFSSIPEKTLISLIQDSNLKMSEIQVWNCVLKWGLAQNPELPSNITNFSKEHIDILKNTLQPFIPFIEFYSLTFQEFMEYVLPYRDILPEDLFMNLSKTLWKLNQNNGSTSKTETYNSIEPNSNSETYDLIEPNGKSVTIELSGSEFIKSSGKSESIGSSGKSESIDSNGKLESIESIESSERSESIESSDKTEFCKSIEPSGKLETCKNIESNIIAIKHADLISKWIDRIDITNNSTSTYEFKLILRGTRDGFEKFHEVCDAKPRTLTIIKVKDSEEILGGYNPIQWDPDYPDHDHDNDNKDEYKDEDEDEDEYEDDYNDGTNKNIINNKDSYIFSFDRNEKVTYLNNISHVIDKRCPAIVNPPFTAYFYEDLVLWGENYFNTRYCKQTAYDKPIRKLEEKFSIEEYEVFQIIKLT</sequence>
<evidence type="ECO:0000313" key="4">
    <source>
        <dbReference type="EMBL" id="GBC09334.1"/>
    </source>
</evidence>
<organism evidence="4 6">
    <name type="scientific">Rhizophagus clarus</name>
    <dbReference type="NCBI Taxonomy" id="94130"/>
    <lineage>
        <taxon>Eukaryota</taxon>
        <taxon>Fungi</taxon>
        <taxon>Fungi incertae sedis</taxon>
        <taxon>Mucoromycota</taxon>
        <taxon>Glomeromycotina</taxon>
        <taxon>Glomeromycetes</taxon>
        <taxon>Glomerales</taxon>
        <taxon>Glomeraceae</taxon>
        <taxon>Rhizophagus</taxon>
    </lineage>
</organism>
<reference evidence="5" key="2">
    <citation type="submission" date="2019-10" db="EMBL/GenBank/DDBJ databases">
        <title>Conservation and host-specific expression of non-tandemly repeated heterogenous ribosome RNA gene in arbuscular mycorrhizal fungi.</title>
        <authorList>
            <person name="Maeda T."/>
            <person name="Kobayashi Y."/>
            <person name="Nakagawa T."/>
            <person name="Ezawa T."/>
            <person name="Yamaguchi K."/>
            <person name="Bino T."/>
            <person name="Nishimoto Y."/>
            <person name="Shigenobu S."/>
            <person name="Kawaguchi M."/>
        </authorList>
    </citation>
    <scope>NUCLEOTIDE SEQUENCE</scope>
    <source>
        <strain evidence="5">HR1</strain>
    </source>
</reference>
<dbReference type="PROSITE" id="PS50097">
    <property type="entry name" value="BTB"/>
    <property type="match status" value="1"/>
</dbReference>
<dbReference type="InterPro" id="IPR006571">
    <property type="entry name" value="TLDc_dom"/>
</dbReference>
<dbReference type="STRING" id="94130.A0A2Z6S296"/>
<evidence type="ECO:0000259" key="2">
    <source>
        <dbReference type="PROSITE" id="PS50097"/>
    </source>
</evidence>
<dbReference type="AlphaFoldDB" id="A0A2Z6S296"/>